<dbReference type="HOGENOM" id="CLU_017584_5_2_9"/>
<dbReference type="RefSeq" id="WP_045670842.1">
    <property type="nucleotide sequence ID" value="NZ_CP011058.1"/>
</dbReference>
<dbReference type="CDD" id="cd07377">
    <property type="entry name" value="WHTH_GntR"/>
    <property type="match status" value="1"/>
</dbReference>
<dbReference type="InterPro" id="IPR036388">
    <property type="entry name" value="WH-like_DNA-bd_sf"/>
</dbReference>
<dbReference type="InterPro" id="IPR000524">
    <property type="entry name" value="Tscrpt_reg_HTH_GntR"/>
</dbReference>
<evidence type="ECO:0000256" key="3">
    <source>
        <dbReference type="ARBA" id="ARBA00023163"/>
    </source>
</evidence>
<keyword evidence="2" id="KW-0238">DNA-binding</keyword>
<dbReference type="PRINTS" id="PR00035">
    <property type="entry name" value="HTHGNTR"/>
</dbReference>
<proteinExistence type="predicted"/>
<evidence type="ECO:0000256" key="2">
    <source>
        <dbReference type="ARBA" id="ARBA00023125"/>
    </source>
</evidence>
<dbReference type="Proteomes" id="UP000032633">
    <property type="component" value="Chromosome"/>
</dbReference>
<dbReference type="Gene3D" id="1.20.120.530">
    <property type="entry name" value="GntR ligand-binding domain-like"/>
    <property type="match status" value="1"/>
</dbReference>
<dbReference type="InterPro" id="IPR036390">
    <property type="entry name" value="WH_DNA-bd_sf"/>
</dbReference>
<gene>
    <name evidence="5" type="ORF">VN24_13585</name>
</gene>
<reference evidence="6" key="2">
    <citation type="submission" date="2015-03" db="EMBL/GenBank/DDBJ databases">
        <title>Genome sequence of Paenibacillus beijingensis strain DSM 24997T.</title>
        <authorList>
            <person name="Kwak Y."/>
            <person name="Shin J.-H."/>
        </authorList>
    </citation>
    <scope>NUCLEOTIDE SEQUENCE [LARGE SCALE GENOMIC DNA]</scope>
    <source>
        <strain evidence="6">DSM 24997</strain>
    </source>
</reference>
<protein>
    <recommendedName>
        <fullName evidence="4">HTH gntR-type domain-containing protein</fullName>
    </recommendedName>
</protein>
<dbReference type="KEGG" id="pbj:VN24_13585"/>
<dbReference type="AlphaFoldDB" id="A0A0D5NKF5"/>
<feature type="domain" description="HTH gntR-type" evidence="4">
    <location>
        <begin position="9"/>
        <end position="76"/>
    </location>
</feature>
<evidence type="ECO:0000256" key="1">
    <source>
        <dbReference type="ARBA" id="ARBA00023015"/>
    </source>
</evidence>
<dbReference type="PROSITE" id="PS50949">
    <property type="entry name" value="HTH_GNTR"/>
    <property type="match status" value="1"/>
</dbReference>
<dbReference type="InterPro" id="IPR008920">
    <property type="entry name" value="TF_FadR/GntR_C"/>
</dbReference>
<dbReference type="GO" id="GO:0003700">
    <property type="term" value="F:DNA-binding transcription factor activity"/>
    <property type="evidence" value="ECO:0007669"/>
    <property type="project" value="InterPro"/>
</dbReference>
<keyword evidence="3" id="KW-0804">Transcription</keyword>
<organism evidence="5 6">
    <name type="scientific">Paenibacillus beijingensis</name>
    <dbReference type="NCBI Taxonomy" id="1126833"/>
    <lineage>
        <taxon>Bacteria</taxon>
        <taxon>Bacillati</taxon>
        <taxon>Bacillota</taxon>
        <taxon>Bacilli</taxon>
        <taxon>Bacillales</taxon>
        <taxon>Paenibacillaceae</taxon>
        <taxon>Paenibacillus</taxon>
    </lineage>
</organism>
<evidence type="ECO:0000259" key="4">
    <source>
        <dbReference type="PROSITE" id="PS50949"/>
    </source>
</evidence>
<dbReference type="InterPro" id="IPR011711">
    <property type="entry name" value="GntR_C"/>
</dbReference>
<dbReference type="PANTHER" id="PTHR43537">
    <property type="entry name" value="TRANSCRIPTIONAL REGULATOR, GNTR FAMILY"/>
    <property type="match status" value="1"/>
</dbReference>
<dbReference type="SMART" id="SM00895">
    <property type="entry name" value="FCD"/>
    <property type="match status" value="1"/>
</dbReference>
<dbReference type="SMART" id="SM00345">
    <property type="entry name" value="HTH_GNTR"/>
    <property type="match status" value="1"/>
</dbReference>
<dbReference type="Gene3D" id="1.10.10.10">
    <property type="entry name" value="Winged helix-like DNA-binding domain superfamily/Winged helix DNA-binding domain"/>
    <property type="match status" value="1"/>
</dbReference>
<keyword evidence="6" id="KW-1185">Reference proteome</keyword>
<sequence>MLEKLSQPESLADRAYLEIKQAIIQGKFMPGELLPEEAVASMLGISRTPIRKAVAKLHYEGLVELENGKVARVARITEKDLQHFMSLRQHLETFAAEQAVPYVTESFIHQLQQLMVAQKQAIADANWDQFIDIDFRFHQAIAVITENQKLAEFIGQINNNLHRYLTLSGTLSQSAHEAYEEHLVIIDSLQRRDAAKAKEAMFNHLQHVHFRSLLKTDASENATDKQDAKS</sequence>
<dbReference type="Pfam" id="PF07729">
    <property type="entry name" value="FCD"/>
    <property type="match status" value="1"/>
</dbReference>
<dbReference type="SUPFAM" id="SSF46785">
    <property type="entry name" value="Winged helix' DNA-binding domain"/>
    <property type="match status" value="1"/>
</dbReference>
<name>A0A0D5NKF5_9BACL</name>
<dbReference type="PATRIC" id="fig|1126833.4.peg.2961"/>
<reference evidence="5 6" key="1">
    <citation type="journal article" date="2015" name="J. Biotechnol.">
        <title>Complete genome sequence of Paenibacillus beijingensis 7188(T) (=DSM 24997(T)), a novel rhizobacterium from jujube garden soil.</title>
        <authorList>
            <person name="Kwak Y."/>
            <person name="Shin J.H."/>
        </authorList>
    </citation>
    <scope>NUCLEOTIDE SEQUENCE [LARGE SCALE GENOMIC DNA]</scope>
    <source>
        <strain evidence="5 6">DSM 24997</strain>
    </source>
</reference>
<accession>A0A0D5NKF5</accession>
<dbReference type="SUPFAM" id="SSF48008">
    <property type="entry name" value="GntR ligand-binding domain-like"/>
    <property type="match status" value="1"/>
</dbReference>
<evidence type="ECO:0000313" key="6">
    <source>
        <dbReference type="Proteomes" id="UP000032633"/>
    </source>
</evidence>
<dbReference type="STRING" id="1126833.VN24_13585"/>
<keyword evidence="1" id="KW-0805">Transcription regulation</keyword>
<dbReference type="PANTHER" id="PTHR43537:SF24">
    <property type="entry name" value="GLUCONATE OPERON TRANSCRIPTIONAL REPRESSOR"/>
    <property type="match status" value="1"/>
</dbReference>
<dbReference type="EMBL" id="CP011058">
    <property type="protein sequence ID" value="AJY75413.1"/>
    <property type="molecule type" value="Genomic_DNA"/>
</dbReference>
<evidence type="ECO:0000313" key="5">
    <source>
        <dbReference type="EMBL" id="AJY75413.1"/>
    </source>
</evidence>
<dbReference type="GO" id="GO:0003677">
    <property type="term" value="F:DNA binding"/>
    <property type="evidence" value="ECO:0007669"/>
    <property type="project" value="UniProtKB-KW"/>
</dbReference>
<dbReference type="OrthoDB" id="9781630at2"/>
<dbReference type="Pfam" id="PF00392">
    <property type="entry name" value="GntR"/>
    <property type="match status" value="1"/>
</dbReference>